<dbReference type="Gene3D" id="3.40.50.720">
    <property type="entry name" value="NAD(P)-binding Rossmann-like Domain"/>
    <property type="match status" value="1"/>
</dbReference>
<dbReference type="EMBL" id="JAFHDT010000022">
    <property type="protein sequence ID" value="KAI7793680.1"/>
    <property type="molecule type" value="Genomic_DNA"/>
</dbReference>
<dbReference type="AlphaFoldDB" id="A0A9W7WC12"/>
<dbReference type="PANTHER" id="PTHR43157:SF44">
    <property type="entry name" value="DEHYDROGENASE_REDUCTASE SDR FAMILY MEMBER 13"/>
    <property type="match status" value="1"/>
</dbReference>
<accession>A0A9W7WC12</accession>
<dbReference type="PANTHER" id="PTHR43157">
    <property type="entry name" value="PHOSPHATIDYLINOSITOL-GLYCAN BIOSYNTHESIS CLASS F PROTEIN-RELATED"/>
    <property type="match status" value="1"/>
</dbReference>
<dbReference type="InterPro" id="IPR036291">
    <property type="entry name" value="NAD(P)-bd_dom_sf"/>
</dbReference>
<proteinExistence type="inferred from homology"/>
<dbReference type="PRINTS" id="PR00080">
    <property type="entry name" value="SDRFAMILY"/>
</dbReference>
<dbReference type="Pfam" id="PF00106">
    <property type="entry name" value="adh_short"/>
    <property type="match status" value="1"/>
</dbReference>
<comment type="similarity">
    <text evidence="1 3">Belongs to the short-chain dehydrogenases/reductases (SDR) family.</text>
</comment>
<dbReference type="GO" id="GO:0016491">
    <property type="term" value="F:oxidoreductase activity"/>
    <property type="evidence" value="ECO:0007669"/>
    <property type="project" value="UniProtKB-KW"/>
</dbReference>
<keyword evidence="2" id="KW-0560">Oxidoreductase</keyword>
<dbReference type="PRINTS" id="PR00081">
    <property type="entry name" value="GDHRDH"/>
</dbReference>
<dbReference type="Proteomes" id="UP001059041">
    <property type="component" value="Linkage Group LG22"/>
</dbReference>
<evidence type="ECO:0000256" key="1">
    <source>
        <dbReference type="ARBA" id="ARBA00006484"/>
    </source>
</evidence>
<organism evidence="4 5">
    <name type="scientific">Triplophysa rosa</name>
    <name type="common">Cave loach</name>
    <dbReference type="NCBI Taxonomy" id="992332"/>
    <lineage>
        <taxon>Eukaryota</taxon>
        <taxon>Metazoa</taxon>
        <taxon>Chordata</taxon>
        <taxon>Craniata</taxon>
        <taxon>Vertebrata</taxon>
        <taxon>Euteleostomi</taxon>
        <taxon>Actinopterygii</taxon>
        <taxon>Neopterygii</taxon>
        <taxon>Teleostei</taxon>
        <taxon>Ostariophysi</taxon>
        <taxon>Cypriniformes</taxon>
        <taxon>Nemacheilidae</taxon>
        <taxon>Triplophysa</taxon>
    </lineage>
</organism>
<gene>
    <name evidence="4" type="ORF">IRJ41_025211</name>
</gene>
<name>A0A9W7WC12_TRIRA</name>
<evidence type="ECO:0000313" key="5">
    <source>
        <dbReference type="Proteomes" id="UP001059041"/>
    </source>
</evidence>
<sequence>MLHLIIAVALIGALYVVLVETLFKKSKCKGTADVTGKTAIITGGNTGIGKATAMDLAGRGMRVILACRNQQKAEAAINDIKKATCSNDIVYMELDLGSLKSVRAFAETFLKTESRLDLLINNAGLVADGRTTDGFGIEFGVNHLGHFLLTHLLLDRLKESPASRVITVASMAYRWGKIDFDSLISTKDLGSGRYSWQFFQAYCNSKLCNVLFTHELANRLKGSNVTCYSVHPGKPHLWDNVMLRVLCECSVSGI</sequence>
<evidence type="ECO:0000256" key="3">
    <source>
        <dbReference type="RuleBase" id="RU000363"/>
    </source>
</evidence>
<evidence type="ECO:0000313" key="4">
    <source>
        <dbReference type="EMBL" id="KAI7793680.1"/>
    </source>
</evidence>
<dbReference type="InterPro" id="IPR002347">
    <property type="entry name" value="SDR_fam"/>
</dbReference>
<dbReference type="SUPFAM" id="SSF51735">
    <property type="entry name" value="NAD(P)-binding Rossmann-fold domains"/>
    <property type="match status" value="1"/>
</dbReference>
<comment type="caution">
    <text evidence="4">The sequence shown here is derived from an EMBL/GenBank/DDBJ whole genome shotgun (WGS) entry which is preliminary data.</text>
</comment>
<keyword evidence="5" id="KW-1185">Reference proteome</keyword>
<reference evidence="4" key="1">
    <citation type="submission" date="2021-02" db="EMBL/GenBank/DDBJ databases">
        <title>Comparative genomics reveals that relaxation of natural selection precedes convergent phenotypic evolution of cavefish.</title>
        <authorList>
            <person name="Peng Z."/>
        </authorList>
    </citation>
    <scope>NUCLEOTIDE SEQUENCE</scope>
    <source>
        <tissue evidence="4">Muscle</tissue>
    </source>
</reference>
<evidence type="ECO:0000256" key="2">
    <source>
        <dbReference type="ARBA" id="ARBA00023002"/>
    </source>
</evidence>
<protein>
    <submittedName>
        <fullName evidence="4">Dehydrogenase/reductase SDR family member 13a</fullName>
    </submittedName>
</protein>